<dbReference type="InParanoid" id="W7X459"/>
<feature type="transmembrane region" description="Helical" evidence="1">
    <location>
        <begin position="54"/>
        <end position="72"/>
    </location>
</feature>
<protein>
    <submittedName>
        <fullName evidence="2">Transmembrane protein, putative</fullName>
    </submittedName>
</protein>
<dbReference type="AlphaFoldDB" id="W7X459"/>
<dbReference type="EMBL" id="GG662673">
    <property type="protein sequence ID" value="EWS74100.1"/>
    <property type="molecule type" value="Genomic_DNA"/>
</dbReference>
<dbReference type="RefSeq" id="XP_012653355.1">
    <property type="nucleotide sequence ID" value="XM_012797901.1"/>
</dbReference>
<gene>
    <name evidence="2" type="ORF">TTHERM_000194079</name>
</gene>
<sequence>MVQKLVQKTQVINLLIKCGEKNGYSTVLTSYFLFILNHIIASLNIGIHQEVHKVVQHLSQLLLCFFILRFQLILDLKAFYLILFSKHHLILIANLQFRIYQVVFISNDFHSNFSIFFIQFFFIFFNFIFSFIFHFSQFFIFLNLFLFFKSFFYFFYHFLIFLF</sequence>
<keyword evidence="3" id="KW-1185">Reference proteome</keyword>
<organism evidence="2 3">
    <name type="scientific">Tetrahymena thermophila (strain SB210)</name>
    <dbReference type="NCBI Taxonomy" id="312017"/>
    <lineage>
        <taxon>Eukaryota</taxon>
        <taxon>Sar</taxon>
        <taxon>Alveolata</taxon>
        <taxon>Ciliophora</taxon>
        <taxon>Intramacronucleata</taxon>
        <taxon>Oligohymenophorea</taxon>
        <taxon>Hymenostomatida</taxon>
        <taxon>Tetrahymenina</taxon>
        <taxon>Tetrahymenidae</taxon>
        <taxon>Tetrahymena</taxon>
    </lineage>
</organism>
<keyword evidence="1" id="KW-0472">Membrane</keyword>
<dbReference type="Proteomes" id="UP000009168">
    <property type="component" value="Unassembled WGS sequence"/>
</dbReference>
<feature type="transmembrane region" description="Helical" evidence="1">
    <location>
        <begin position="138"/>
        <end position="162"/>
    </location>
</feature>
<proteinExistence type="predicted"/>
<dbReference type="GeneID" id="24437755"/>
<keyword evidence="1 2" id="KW-0812">Transmembrane</keyword>
<feature type="transmembrane region" description="Helical" evidence="1">
    <location>
        <begin position="109"/>
        <end position="132"/>
    </location>
</feature>
<evidence type="ECO:0000313" key="3">
    <source>
        <dbReference type="Proteomes" id="UP000009168"/>
    </source>
</evidence>
<reference evidence="3" key="1">
    <citation type="journal article" date="2006" name="PLoS Biol.">
        <title>Macronuclear genome sequence of the ciliate Tetrahymena thermophila, a model eukaryote.</title>
        <authorList>
            <person name="Eisen J.A."/>
            <person name="Coyne R.S."/>
            <person name="Wu M."/>
            <person name="Wu D."/>
            <person name="Thiagarajan M."/>
            <person name="Wortman J.R."/>
            <person name="Badger J.H."/>
            <person name="Ren Q."/>
            <person name="Amedeo P."/>
            <person name="Jones K.M."/>
            <person name="Tallon L.J."/>
            <person name="Delcher A.L."/>
            <person name="Salzberg S.L."/>
            <person name="Silva J.C."/>
            <person name="Haas B.J."/>
            <person name="Majoros W.H."/>
            <person name="Farzad M."/>
            <person name="Carlton J.M."/>
            <person name="Smith R.K. Jr."/>
            <person name="Garg J."/>
            <person name="Pearlman R.E."/>
            <person name="Karrer K.M."/>
            <person name="Sun L."/>
            <person name="Manning G."/>
            <person name="Elde N.C."/>
            <person name="Turkewitz A.P."/>
            <person name="Asai D.J."/>
            <person name="Wilkes D.E."/>
            <person name="Wang Y."/>
            <person name="Cai H."/>
            <person name="Collins K."/>
            <person name="Stewart B.A."/>
            <person name="Lee S.R."/>
            <person name="Wilamowska K."/>
            <person name="Weinberg Z."/>
            <person name="Ruzzo W.L."/>
            <person name="Wloga D."/>
            <person name="Gaertig J."/>
            <person name="Frankel J."/>
            <person name="Tsao C.-C."/>
            <person name="Gorovsky M.A."/>
            <person name="Keeling P.J."/>
            <person name="Waller R.F."/>
            <person name="Patron N.J."/>
            <person name="Cherry J.M."/>
            <person name="Stover N.A."/>
            <person name="Krieger C.J."/>
            <person name="del Toro C."/>
            <person name="Ryder H.F."/>
            <person name="Williamson S.C."/>
            <person name="Barbeau R.A."/>
            <person name="Hamilton E.P."/>
            <person name="Orias E."/>
        </authorList>
    </citation>
    <scope>NUCLEOTIDE SEQUENCE [LARGE SCALE GENOMIC DNA]</scope>
    <source>
        <strain evidence="3">SB210</strain>
    </source>
</reference>
<evidence type="ECO:0000256" key="1">
    <source>
        <dbReference type="SAM" id="Phobius"/>
    </source>
</evidence>
<feature type="transmembrane region" description="Helical" evidence="1">
    <location>
        <begin position="78"/>
        <end position="97"/>
    </location>
</feature>
<name>W7X459_TETTS</name>
<accession>W7X459</accession>
<keyword evidence="1" id="KW-1133">Transmembrane helix</keyword>
<evidence type="ECO:0000313" key="2">
    <source>
        <dbReference type="EMBL" id="EWS74100.1"/>
    </source>
</evidence>
<feature type="transmembrane region" description="Helical" evidence="1">
    <location>
        <begin position="28"/>
        <end position="47"/>
    </location>
</feature>
<dbReference type="KEGG" id="tet:TTHERM_000194079"/>